<dbReference type="Proteomes" id="UP001157502">
    <property type="component" value="Chromosome 33"/>
</dbReference>
<keyword evidence="2" id="KW-1185">Reference proteome</keyword>
<proteinExistence type="predicted"/>
<sequence>MGKSGGGVRATRTGQVNRAETTSDGGCDGGLGQFVSDHGADNAAFHRMITPGEVKRCLGSIKNGSAAGPDGLSKKALKTLDPTGAKLAEMYSVWLALGRTPEIFKRCRTTLMPKSLDPDVCAQMSGWRPLTIVSVVTRLYSKVLNTCHTHILGVLRQRGFDNHINGVIKDSYEGVTTKVAVEGGEGPTINMRIGVKQGDPLSPLLFNLALDPVIATLERIGSGCPLGGGKRVCTLAFADDLVLLSESWEGMRRNIAILETFCKVTGLKVQPTKCHGFLAQTRGSVRMVNRCEPWSLGEGQIHMVGPGETVKYLGVDQSMARSGASGDGSEAGGLVESPQPIRFKAVTKDPDVDGLCNAQADL</sequence>
<organism evidence="1 2">
    <name type="scientific">Dallia pectoralis</name>
    <name type="common">Alaska blackfish</name>
    <dbReference type="NCBI Taxonomy" id="75939"/>
    <lineage>
        <taxon>Eukaryota</taxon>
        <taxon>Metazoa</taxon>
        <taxon>Chordata</taxon>
        <taxon>Craniata</taxon>
        <taxon>Vertebrata</taxon>
        <taxon>Euteleostomi</taxon>
        <taxon>Actinopterygii</taxon>
        <taxon>Neopterygii</taxon>
        <taxon>Teleostei</taxon>
        <taxon>Protacanthopterygii</taxon>
        <taxon>Esociformes</taxon>
        <taxon>Umbridae</taxon>
        <taxon>Dallia</taxon>
    </lineage>
</organism>
<gene>
    <name evidence="1" type="ORF">DPEC_G00331570</name>
</gene>
<name>A0ACC2F5U8_DALPE</name>
<reference evidence="1" key="1">
    <citation type="submission" date="2021-05" db="EMBL/GenBank/DDBJ databases">
        <authorList>
            <person name="Pan Q."/>
            <person name="Jouanno E."/>
            <person name="Zahm M."/>
            <person name="Klopp C."/>
            <person name="Cabau C."/>
            <person name="Louis A."/>
            <person name="Berthelot C."/>
            <person name="Parey E."/>
            <person name="Roest Crollius H."/>
            <person name="Montfort J."/>
            <person name="Robinson-Rechavi M."/>
            <person name="Bouchez O."/>
            <person name="Lampietro C."/>
            <person name="Lopez Roques C."/>
            <person name="Donnadieu C."/>
            <person name="Postlethwait J."/>
            <person name="Bobe J."/>
            <person name="Dillon D."/>
            <person name="Chandos A."/>
            <person name="von Hippel F."/>
            <person name="Guiguen Y."/>
        </authorList>
    </citation>
    <scope>NUCLEOTIDE SEQUENCE</scope>
    <source>
        <strain evidence="1">YG-Jan2019</strain>
    </source>
</reference>
<accession>A0ACC2F5U8</accession>
<protein>
    <submittedName>
        <fullName evidence="1">Uncharacterized protein</fullName>
    </submittedName>
</protein>
<evidence type="ECO:0000313" key="2">
    <source>
        <dbReference type="Proteomes" id="UP001157502"/>
    </source>
</evidence>
<dbReference type="EMBL" id="CM055760">
    <property type="protein sequence ID" value="KAJ7986744.1"/>
    <property type="molecule type" value="Genomic_DNA"/>
</dbReference>
<evidence type="ECO:0000313" key="1">
    <source>
        <dbReference type="EMBL" id="KAJ7986744.1"/>
    </source>
</evidence>
<comment type="caution">
    <text evidence="1">The sequence shown here is derived from an EMBL/GenBank/DDBJ whole genome shotgun (WGS) entry which is preliminary data.</text>
</comment>